<reference evidence="2" key="2">
    <citation type="journal article" date="2023" name="IMA Fungus">
        <title>Comparative genomic study of the Penicillium genus elucidates a diverse pangenome and 15 lateral gene transfer events.</title>
        <authorList>
            <person name="Petersen C."/>
            <person name="Sorensen T."/>
            <person name="Nielsen M.R."/>
            <person name="Sondergaard T.E."/>
            <person name="Sorensen J.L."/>
            <person name="Fitzpatrick D.A."/>
            <person name="Frisvad J.C."/>
            <person name="Nielsen K.L."/>
        </authorList>
    </citation>
    <scope>NUCLEOTIDE SEQUENCE</scope>
    <source>
        <strain evidence="2">IBT 17660</strain>
    </source>
</reference>
<keyword evidence="3" id="KW-1185">Reference proteome</keyword>
<dbReference type="EMBL" id="JAPWDO010000012">
    <property type="protein sequence ID" value="KAJ5453334.1"/>
    <property type="molecule type" value="Genomic_DNA"/>
</dbReference>
<sequence length="120" mass="12768">MEGAHEAPGYGGTPAYRGTLKPSNCPDLTPPAPVRTQGIRPGAREGAGRLRHVALGWRIRSRWTTPANGGSHGRLLQDPRFRGWPAAIDPQTPTVPGAKRPPGFSHHSGGTREELGESPP</sequence>
<reference evidence="2" key="1">
    <citation type="submission" date="2022-12" db="EMBL/GenBank/DDBJ databases">
        <authorList>
            <person name="Petersen C."/>
        </authorList>
    </citation>
    <scope>NUCLEOTIDE SEQUENCE</scope>
    <source>
        <strain evidence="2">IBT 17660</strain>
    </source>
</reference>
<evidence type="ECO:0000256" key="1">
    <source>
        <dbReference type="SAM" id="MobiDB-lite"/>
    </source>
</evidence>
<evidence type="ECO:0000313" key="2">
    <source>
        <dbReference type="EMBL" id="KAJ5453334.1"/>
    </source>
</evidence>
<feature type="region of interest" description="Disordered" evidence="1">
    <location>
        <begin position="1"/>
        <end position="48"/>
    </location>
</feature>
<accession>A0A9X0BFE5</accession>
<dbReference type="OrthoDB" id="4348407at2759"/>
<comment type="caution">
    <text evidence="2">The sequence shown here is derived from an EMBL/GenBank/DDBJ whole genome shotgun (WGS) entry which is preliminary data.</text>
</comment>
<feature type="compositionally biased region" description="Basic and acidic residues" evidence="1">
    <location>
        <begin position="110"/>
        <end position="120"/>
    </location>
</feature>
<gene>
    <name evidence="2" type="ORF">N7530_012928</name>
</gene>
<dbReference type="AlphaFoldDB" id="A0A9X0BFE5"/>
<name>A0A9X0BFE5_9EURO</name>
<feature type="region of interest" description="Disordered" evidence="1">
    <location>
        <begin position="63"/>
        <end position="120"/>
    </location>
</feature>
<organism evidence="2 3">
    <name type="scientific">Penicillium desertorum</name>
    <dbReference type="NCBI Taxonomy" id="1303715"/>
    <lineage>
        <taxon>Eukaryota</taxon>
        <taxon>Fungi</taxon>
        <taxon>Dikarya</taxon>
        <taxon>Ascomycota</taxon>
        <taxon>Pezizomycotina</taxon>
        <taxon>Eurotiomycetes</taxon>
        <taxon>Eurotiomycetidae</taxon>
        <taxon>Eurotiales</taxon>
        <taxon>Aspergillaceae</taxon>
        <taxon>Penicillium</taxon>
    </lineage>
</organism>
<evidence type="ECO:0000313" key="3">
    <source>
        <dbReference type="Proteomes" id="UP001147760"/>
    </source>
</evidence>
<protein>
    <submittedName>
        <fullName evidence="2">Uncharacterized protein</fullName>
    </submittedName>
</protein>
<dbReference type="Proteomes" id="UP001147760">
    <property type="component" value="Unassembled WGS sequence"/>
</dbReference>
<proteinExistence type="predicted"/>